<evidence type="ECO:0000256" key="2">
    <source>
        <dbReference type="ARBA" id="ARBA00022676"/>
    </source>
</evidence>
<dbReference type="SUPFAM" id="SSF53448">
    <property type="entry name" value="Nucleotide-diphospho-sugar transferases"/>
    <property type="match status" value="1"/>
</dbReference>
<organism evidence="5 6">
    <name type="scientific">Congregibacter variabilis</name>
    <dbReference type="NCBI Taxonomy" id="3081200"/>
    <lineage>
        <taxon>Bacteria</taxon>
        <taxon>Pseudomonadati</taxon>
        <taxon>Pseudomonadota</taxon>
        <taxon>Gammaproteobacteria</taxon>
        <taxon>Cellvibrionales</taxon>
        <taxon>Halieaceae</taxon>
        <taxon>Congregibacter</taxon>
    </lineage>
</organism>
<keyword evidence="6" id="KW-1185">Reference proteome</keyword>
<name>A0ABZ0HY54_9GAMM</name>
<keyword evidence="2 5" id="KW-0328">Glycosyltransferase</keyword>
<dbReference type="PANTHER" id="PTHR43179">
    <property type="entry name" value="RHAMNOSYLTRANSFERASE WBBL"/>
    <property type="match status" value="1"/>
</dbReference>
<dbReference type="InterPro" id="IPR001173">
    <property type="entry name" value="Glyco_trans_2-like"/>
</dbReference>
<dbReference type="GO" id="GO:0016757">
    <property type="term" value="F:glycosyltransferase activity"/>
    <property type="evidence" value="ECO:0007669"/>
    <property type="project" value="UniProtKB-KW"/>
</dbReference>
<gene>
    <name evidence="5" type="ORF">R0135_10250</name>
</gene>
<keyword evidence="3 5" id="KW-0808">Transferase</keyword>
<evidence type="ECO:0000256" key="3">
    <source>
        <dbReference type="ARBA" id="ARBA00022679"/>
    </source>
</evidence>
<evidence type="ECO:0000313" key="6">
    <source>
        <dbReference type="Proteomes" id="UP001626537"/>
    </source>
</evidence>
<dbReference type="Proteomes" id="UP001626537">
    <property type="component" value="Chromosome"/>
</dbReference>
<dbReference type="PANTHER" id="PTHR43179:SF12">
    <property type="entry name" value="GALACTOFURANOSYLTRANSFERASE GLFT2"/>
    <property type="match status" value="1"/>
</dbReference>
<dbReference type="EC" id="2.4.-.-" evidence="5"/>
<proteinExistence type="inferred from homology"/>
<feature type="domain" description="Glycosyltransferase 2-like" evidence="4">
    <location>
        <begin position="101"/>
        <end position="174"/>
    </location>
</feature>
<evidence type="ECO:0000259" key="4">
    <source>
        <dbReference type="Pfam" id="PF00535"/>
    </source>
</evidence>
<protein>
    <submittedName>
        <fullName evidence="5">Glycosyltransferase family 2 protein</fullName>
        <ecNumber evidence="5">2.4.-.-</ecNumber>
    </submittedName>
</protein>
<comment type="similarity">
    <text evidence="1">Belongs to the glycosyltransferase 2 family.</text>
</comment>
<dbReference type="EMBL" id="CP136864">
    <property type="protein sequence ID" value="WOJ92169.1"/>
    <property type="molecule type" value="Genomic_DNA"/>
</dbReference>
<dbReference type="Gene3D" id="3.90.550.10">
    <property type="entry name" value="Spore Coat Polysaccharide Biosynthesis Protein SpsA, Chain A"/>
    <property type="match status" value="1"/>
</dbReference>
<evidence type="ECO:0000256" key="1">
    <source>
        <dbReference type="ARBA" id="ARBA00006739"/>
    </source>
</evidence>
<dbReference type="InterPro" id="IPR029044">
    <property type="entry name" value="Nucleotide-diphossugar_trans"/>
</dbReference>
<sequence>MSDLRGTYILLLNWNGWRDSIACLDSLLPDIHRGARVIVCDNQSSDDSLVHIESWAAGRISSPQPQQPRLAALQSHALAKPKTQRISRSQAESGQADTATQLLLIDNGENLGFAAGNNVGMRFALAQTDMTHLWLLNNDTLVEPDCLTNMRERLTHHDRPAVCGSVIHFFDNPQIIQCIGGNRFDARRGRAMESEGRYLQESKLCEQKDAEQKLDYLTGCSMLLPREFLENVGLMNEAYFLYYEEIDWFTRAAGQFDLLVASDARLYHREGGSIGSRSWNRGPSLVSDLHMFRSRIHFMKSYYPQNLWRCSLSNWLDVGKRLLKGQWRNAAVIAREITRSSPGPQLAL</sequence>
<dbReference type="RefSeq" id="WP_407346751.1">
    <property type="nucleotide sequence ID" value="NZ_CP136864.1"/>
</dbReference>
<accession>A0ABZ0HY54</accession>
<reference evidence="5 6" key="1">
    <citation type="submission" date="2023-10" db="EMBL/GenBank/DDBJ databases">
        <title>Two novel species belonging to the OM43/NOR5 clade.</title>
        <authorList>
            <person name="Park M."/>
        </authorList>
    </citation>
    <scope>NUCLEOTIDE SEQUENCE [LARGE SCALE GENOMIC DNA]</scope>
    <source>
        <strain evidence="5 6">IMCC43200</strain>
    </source>
</reference>
<dbReference type="Pfam" id="PF00535">
    <property type="entry name" value="Glycos_transf_2"/>
    <property type="match status" value="1"/>
</dbReference>
<evidence type="ECO:0000313" key="5">
    <source>
        <dbReference type="EMBL" id="WOJ92169.1"/>
    </source>
</evidence>
<dbReference type="CDD" id="cd04186">
    <property type="entry name" value="GT_2_like_c"/>
    <property type="match status" value="1"/>
</dbReference>